<dbReference type="OrthoDB" id="3540097at2"/>
<organism evidence="2 3">
    <name type="scientific">Nonomuraea maritima</name>
    <dbReference type="NCBI Taxonomy" id="683260"/>
    <lineage>
        <taxon>Bacteria</taxon>
        <taxon>Bacillati</taxon>
        <taxon>Actinomycetota</taxon>
        <taxon>Actinomycetes</taxon>
        <taxon>Streptosporangiales</taxon>
        <taxon>Streptosporangiaceae</taxon>
        <taxon>Nonomuraea</taxon>
    </lineage>
</organism>
<protein>
    <recommendedName>
        <fullName evidence="4">Subtilisin inhibitor-like</fullName>
    </recommendedName>
</protein>
<feature type="signal peptide" evidence="1">
    <location>
        <begin position="1"/>
        <end position="25"/>
    </location>
</feature>
<dbReference type="AlphaFoldDB" id="A0A1G9DH65"/>
<dbReference type="RefSeq" id="WP_090765944.1">
    <property type="nucleotide sequence ID" value="NZ_FNFB01000009.1"/>
</dbReference>
<feature type="chain" id="PRO_5011449916" description="Subtilisin inhibitor-like" evidence="1">
    <location>
        <begin position="26"/>
        <end position="121"/>
    </location>
</feature>
<evidence type="ECO:0000256" key="1">
    <source>
        <dbReference type="SAM" id="SignalP"/>
    </source>
</evidence>
<evidence type="ECO:0000313" key="2">
    <source>
        <dbReference type="EMBL" id="SDK63206.1"/>
    </source>
</evidence>
<keyword evidence="1" id="KW-0732">Signal</keyword>
<dbReference type="EMBL" id="FNFB01000009">
    <property type="protein sequence ID" value="SDK63206.1"/>
    <property type="molecule type" value="Genomic_DNA"/>
</dbReference>
<dbReference type="Proteomes" id="UP000198683">
    <property type="component" value="Unassembled WGS sequence"/>
</dbReference>
<dbReference type="STRING" id="683260.SAMN05421874_109140"/>
<sequence length="121" mass="12704">MFTRSVTALALAMTVAAGFSTDARAVPHDRAEFACGKAPKGARVTVHMTHPSLAHNRAAACTVAMDVADAYARNAPAPQGDLPYFLVQVGGTGWSCSRVEQATVPHGECVHPPGDKVKVYD</sequence>
<reference evidence="2 3" key="1">
    <citation type="submission" date="2016-10" db="EMBL/GenBank/DDBJ databases">
        <authorList>
            <person name="de Groot N.N."/>
        </authorList>
    </citation>
    <scope>NUCLEOTIDE SEQUENCE [LARGE SCALE GENOMIC DNA]</scope>
    <source>
        <strain evidence="2 3">CGMCC 4.5681</strain>
    </source>
</reference>
<gene>
    <name evidence="2" type="ORF">SAMN05421874_109140</name>
</gene>
<name>A0A1G9DH65_9ACTN</name>
<keyword evidence="3" id="KW-1185">Reference proteome</keyword>
<proteinExistence type="predicted"/>
<accession>A0A1G9DH65</accession>
<evidence type="ECO:0008006" key="4">
    <source>
        <dbReference type="Google" id="ProtNLM"/>
    </source>
</evidence>
<evidence type="ECO:0000313" key="3">
    <source>
        <dbReference type="Proteomes" id="UP000198683"/>
    </source>
</evidence>